<dbReference type="VEuPathDB" id="VectorBase:SCAU005456"/>
<dbReference type="InterPro" id="IPR043519">
    <property type="entry name" value="NT_sf"/>
</dbReference>
<dbReference type="PANTHER" id="PTHR12271:SF138">
    <property type="entry name" value="GH05885P"/>
    <property type="match status" value="1"/>
</dbReference>
<dbReference type="Proteomes" id="UP000095300">
    <property type="component" value="Unassembled WGS sequence"/>
</dbReference>
<dbReference type="PROSITE" id="PS00028">
    <property type="entry name" value="ZINC_FINGER_C2H2_1"/>
    <property type="match status" value="1"/>
</dbReference>
<dbReference type="CDD" id="cd05402">
    <property type="entry name" value="NT_PAP_TUTase"/>
    <property type="match status" value="1"/>
</dbReference>
<dbReference type="OrthoDB" id="419694at2759"/>
<dbReference type="PANTHER" id="PTHR12271">
    <property type="entry name" value="POLY A POLYMERASE CID PAP -RELATED"/>
    <property type="match status" value="1"/>
</dbReference>
<evidence type="ECO:0000313" key="3">
    <source>
        <dbReference type="Proteomes" id="UP000095300"/>
    </source>
</evidence>
<proteinExistence type="predicted"/>
<dbReference type="Gene3D" id="1.10.1410.10">
    <property type="match status" value="1"/>
</dbReference>
<sequence length="693" mass="78844">MPCFGCNMANDVENPTAPAVAAATPVEEKMPESLNTKCSVCRLNFKSVQECLKHELLAHSLQKKIAAKSGGGVESRIKATNKFLNSKDKQEERTKLHNAMAKCHKGQELSGILNLLCMNDDSLGLIFTRIQTCLEKELSVLGVVKIFPFGSIASRLALRDSDIDIFLDASQIPARDLGQSPKHRRLNPEAMATSQQRGAFNRINAVLHRSPLFVDVFAIRAARVPIIKCKHRDTGFSIDINISCPSSRENTQFISELVKSDRRIHELLVFLKLWAKNMQIIGRANMTSYCLITMVIFYLQQENILKSLQALQQRCPIRMVQGVNYTFNLQSKINRPKIPQGRSTVDLIKRFFQFYRGYNFEDNMISPFYGKTIPKKDFTVQKYKDYYIQMLTITQYEEGKPAEPIQLDRCMCVQDSFVLNHNVARTMLPPNKKYFVICLESAANICGNMTKKTDIGETLERLLYETIGMPNPTLEKEVALVLKPIGSNSESNSANGNYDSSQSLSHYLSPSKADLNSIATAHPTVTDPTAILRLWCEHYESAIQKMLCEFYHMDLQTKDTPQKQKRLDNEELGHSWQISASVDLWSNRFFQRTLQQTYWEYQLGQTERLLALRRQDSNFAVQLNAVLSVKIKSDYTSISINVSLPDGAPISSLTKKDPLRKFFNVFRNTIQNYCLKEEILPAENTDKSFKTQT</sequence>
<dbReference type="SUPFAM" id="SSF81631">
    <property type="entry name" value="PAP/OAS1 substrate-binding domain"/>
    <property type="match status" value="1"/>
</dbReference>
<dbReference type="GO" id="GO:0031123">
    <property type="term" value="P:RNA 3'-end processing"/>
    <property type="evidence" value="ECO:0007669"/>
    <property type="project" value="TreeGrafter"/>
</dbReference>
<dbReference type="GO" id="GO:0050265">
    <property type="term" value="F:RNA uridylyltransferase activity"/>
    <property type="evidence" value="ECO:0007669"/>
    <property type="project" value="TreeGrafter"/>
</dbReference>
<dbReference type="EnsemblMetazoa" id="SCAU005456-RC">
    <property type="protein sequence ID" value="SCAU005456-PC"/>
    <property type="gene ID" value="SCAU005456"/>
</dbReference>
<dbReference type="InterPro" id="IPR054708">
    <property type="entry name" value="MTPAP-like_central"/>
</dbReference>
<dbReference type="AlphaFoldDB" id="A0A1I8P7D9"/>
<evidence type="ECO:0000313" key="2">
    <source>
        <dbReference type="EnsemblMetazoa" id="SCAU005456-PC"/>
    </source>
</evidence>
<protein>
    <recommendedName>
        <fullName evidence="1">C2H2-type domain-containing protein</fullName>
    </recommendedName>
</protein>
<feature type="domain" description="C2H2-type" evidence="1">
    <location>
        <begin position="38"/>
        <end position="59"/>
    </location>
</feature>
<accession>A0A1I8P7D9</accession>
<reference evidence="2" key="1">
    <citation type="submission" date="2020-05" db="UniProtKB">
        <authorList>
            <consortium name="EnsemblMetazoa"/>
        </authorList>
    </citation>
    <scope>IDENTIFICATION</scope>
    <source>
        <strain evidence="2">USDA</strain>
    </source>
</reference>
<keyword evidence="3" id="KW-1185">Reference proteome</keyword>
<dbReference type="Pfam" id="PF22600">
    <property type="entry name" value="MTPAP-like_central"/>
    <property type="match status" value="1"/>
</dbReference>
<gene>
    <name evidence="2" type="primary">106092736</name>
</gene>
<organism evidence="2 3">
    <name type="scientific">Stomoxys calcitrans</name>
    <name type="common">Stable fly</name>
    <name type="synonym">Conops calcitrans</name>
    <dbReference type="NCBI Taxonomy" id="35570"/>
    <lineage>
        <taxon>Eukaryota</taxon>
        <taxon>Metazoa</taxon>
        <taxon>Ecdysozoa</taxon>
        <taxon>Arthropoda</taxon>
        <taxon>Hexapoda</taxon>
        <taxon>Insecta</taxon>
        <taxon>Pterygota</taxon>
        <taxon>Neoptera</taxon>
        <taxon>Endopterygota</taxon>
        <taxon>Diptera</taxon>
        <taxon>Brachycera</taxon>
        <taxon>Muscomorpha</taxon>
        <taxon>Muscoidea</taxon>
        <taxon>Muscidae</taxon>
        <taxon>Stomoxys</taxon>
    </lineage>
</organism>
<dbReference type="Pfam" id="PF23712">
    <property type="entry name" value="Mkg_C"/>
    <property type="match status" value="1"/>
</dbReference>
<dbReference type="STRING" id="35570.A0A1I8P7D9"/>
<dbReference type="SUPFAM" id="SSF81301">
    <property type="entry name" value="Nucleotidyltransferase"/>
    <property type="match status" value="1"/>
</dbReference>
<evidence type="ECO:0000259" key="1">
    <source>
        <dbReference type="PROSITE" id="PS00028"/>
    </source>
</evidence>
<dbReference type="KEGG" id="scac:106092736"/>
<dbReference type="Gene3D" id="3.30.460.10">
    <property type="entry name" value="Beta Polymerase, domain 2"/>
    <property type="match status" value="1"/>
</dbReference>
<dbReference type="InterPro" id="IPR013087">
    <property type="entry name" value="Znf_C2H2_type"/>
</dbReference>
<dbReference type="InterPro" id="IPR056628">
    <property type="entry name" value="Mkg_C"/>
</dbReference>
<name>A0A1I8P7D9_STOCA</name>